<proteinExistence type="predicted"/>
<name>M7N4V2_9BACT</name>
<keyword evidence="3" id="KW-0804">Transcription</keyword>
<evidence type="ECO:0000256" key="3">
    <source>
        <dbReference type="ARBA" id="ARBA00023163"/>
    </source>
</evidence>
<dbReference type="SUPFAM" id="SSF46785">
    <property type="entry name" value="Winged helix' DNA-binding domain"/>
    <property type="match status" value="1"/>
</dbReference>
<dbReference type="PANTHER" id="PTHR38465">
    <property type="entry name" value="HTH-TYPE TRANSCRIPTIONAL REGULATOR MJ1563-RELATED"/>
    <property type="match status" value="1"/>
</dbReference>
<evidence type="ECO:0008006" key="6">
    <source>
        <dbReference type="Google" id="ProtNLM"/>
    </source>
</evidence>
<dbReference type="STRING" id="1279009.ADICEAN_02554"/>
<dbReference type="InterPro" id="IPR052362">
    <property type="entry name" value="HTH-GbsR_regulator"/>
</dbReference>
<dbReference type="EMBL" id="AODQ01000063">
    <property type="protein sequence ID" value="EMR02317.1"/>
    <property type="molecule type" value="Genomic_DNA"/>
</dbReference>
<dbReference type="InterPro" id="IPR036388">
    <property type="entry name" value="WH-like_DNA-bd_sf"/>
</dbReference>
<dbReference type="InterPro" id="IPR036390">
    <property type="entry name" value="WH_DNA-bd_sf"/>
</dbReference>
<accession>M7N4V2</accession>
<evidence type="ECO:0000313" key="5">
    <source>
        <dbReference type="Proteomes" id="UP000011910"/>
    </source>
</evidence>
<evidence type="ECO:0000256" key="1">
    <source>
        <dbReference type="ARBA" id="ARBA00023015"/>
    </source>
</evidence>
<dbReference type="PATRIC" id="fig|1279009.4.peg.2591"/>
<dbReference type="Proteomes" id="UP000011910">
    <property type="component" value="Unassembled WGS sequence"/>
</dbReference>
<dbReference type="eggNOG" id="COG1510">
    <property type="taxonomic scope" value="Bacteria"/>
</dbReference>
<gene>
    <name evidence="4" type="ORF">ADICEAN_02554</name>
</gene>
<sequence>MTDIRLSEEQKQLIEELGVFHEQTGLQPAAARIISLLLVSDKYELTFDEIREALNLSKSATSNALNFLLSISRIEYITLPGDRKRYFRTPLASWERELQRRVEGVLKGNSLLRKVLAQRPADTPEFNKKLEEVIAFTDYMQEEMKEVIRRWKESSARR</sequence>
<dbReference type="PANTHER" id="PTHR38465:SF2">
    <property type="entry name" value="HTH-TYPE TRANSCRIPTIONAL REGULATOR MMPR5"/>
    <property type="match status" value="1"/>
</dbReference>
<dbReference type="RefSeq" id="WP_009195944.1">
    <property type="nucleotide sequence ID" value="NZ_AODQ01000063.1"/>
</dbReference>
<dbReference type="AlphaFoldDB" id="M7N4V2"/>
<keyword evidence="2" id="KW-0238">DNA-binding</keyword>
<comment type="caution">
    <text evidence="4">The sequence shown here is derived from an EMBL/GenBank/DDBJ whole genome shotgun (WGS) entry which is preliminary data.</text>
</comment>
<evidence type="ECO:0000313" key="4">
    <source>
        <dbReference type="EMBL" id="EMR02317.1"/>
    </source>
</evidence>
<dbReference type="GO" id="GO:0003677">
    <property type="term" value="F:DNA binding"/>
    <property type="evidence" value="ECO:0007669"/>
    <property type="project" value="UniProtKB-KW"/>
</dbReference>
<organism evidence="4 5">
    <name type="scientific">Cesiribacter andamanensis AMV16</name>
    <dbReference type="NCBI Taxonomy" id="1279009"/>
    <lineage>
        <taxon>Bacteria</taxon>
        <taxon>Pseudomonadati</taxon>
        <taxon>Bacteroidota</taxon>
        <taxon>Cytophagia</taxon>
        <taxon>Cytophagales</taxon>
        <taxon>Cesiribacteraceae</taxon>
        <taxon>Cesiribacter</taxon>
    </lineage>
</organism>
<reference evidence="4 5" key="1">
    <citation type="journal article" date="2013" name="Genome Announc.">
        <title>Draft Genome Sequence of Cesiribacter andamanensis Strain AMV16T, Isolated from a Soil Sample from a Mud Volcano in the Andaman Islands, India.</title>
        <authorList>
            <person name="Shivaji S."/>
            <person name="Ara S."/>
            <person name="Begum Z."/>
            <person name="Srinivas T.N."/>
            <person name="Singh A."/>
            <person name="Kumar Pinnaka A."/>
        </authorList>
    </citation>
    <scope>NUCLEOTIDE SEQUENCE [LARGE SCALE GENOMIC DNA]</scope>
    <source>
        <strain evidence="4 5">AMV16</strain>
    </source>
</reference>
<evidence type="ECO:0000256" key="2">
    <source>
        <dbReference type="ARBA" id="ARBA00023125"/>
    </source>
</evidence>
<dbReference type="Gene3D" id="1.10.10.10">
    <property type="entry name" value="Winged helix-like DNA-binding domain superfamily/Winged helix DNA-binding domain"/>
    <property type="match status" value="1"/>
</dbReference>
<keyword evidence="1" id="KW-0805">Transcription regulation</keyword>
<protein>
    <recommendedName>
        <fullName evidence="6">HTH marR-type domain-containing protein</fullName>
    </recommendedName>
</protein>
<keyword evidence="5" id="KW-1185">Reference proteome</keyword>